<evidence type="ECO:0000313" key="2">
    <source>
        <dbReference type="EMBL" id="CEP22529.1"/>
    </source>
</evidence>
<dbReference type="RefSeq" id="XP_020072424.1">
    <property type="nucleotide sequence ID" value="XM_020217305.1"/>
</dbReference>
<evidence type="ECO:0000313" key="5">
    <source>
        <dbReference type="Proteomes" id="UP000094389"/>
    </source>
</evidence>
<accession>A0A0H5CD25</accession>
<protein>
    <submittedName>
        <fullName evidence="2">Uncharacterized protein</fullName>
    </submittedName>
</protein>
<dbReference type="EMBL" id="KV453926">
    <property type="protein sequence ID" value="ODV75385.1"/>
    <property type="molecule type" value="Genomic_DNA"/>
</dbReference>
<evidence type="ECO:0000256" key="1">
    <source>
        <dbReference type="SAM" id="MobiDB-lite"/>
    </source>
</evidence>
<reference evidence="4" key="2">
    <citation type="journal article" date="2015" name="J. Biotechnol.">
        <title>The structure of the Cyberlindnera jadinii genome and its relation to Candida utilis analyzed by the occurrence of single nucleotide polymorphisms.</title>
        <authorList>
            <person name="Rupp O."/>
            <person name="Brinkrolf K."/>
            <person name="Buerth C."/>
            <person name="Kunigo M."/>
            <person name="Schneider J."/>
            <person name="Jaenicke S."/>
            <person name="Goesmann A."/>
            <person name="Puehler A."/>
            <person name="Jaeger K.-E."/>
            <person name="Ernst J.F."/>
        </authorList>
    </citation>
    <scope>NUCLEOTIDE SEQUENCE [LARGE SCALE GENOMIC DNA]</scope>
    <source>
        <strain evidence="4">ATCC 18201 / CBS 1600 / BCRC 20928 / JCM 3617 / NBRC 0987 / NRRL Y-1542</strain>
    </source>
</reference>
<feature type="region of interest" description="Disordered" evidence="1">
    <location>
        <begin position="140"/>
        <end position="159"/>
    </location>
</feature>
<accession>A0A1E4S7A5</accession>
<proteinExistence type="predicted"/>
<dbReference type="Proteomes" id="UP000038830">
    <property type="component" value="Unassembled WGS sequence"/>
</dbReference>
<dbReference type="AlphaFoldDB" id="A0A0H5CD25"/>
<name>A0A0H5CD25_CYBJN</name>
<evidence type="ECO:0000313" key="4">
    <source>
        <dbReference type="Proteomes" id="UP000038830"/>
    </source>
</evidence>
<gene>
    <name evidence="2" type="ORF">BN1211_2903</name>
    <name evidence="3" type="ORF">CYBJADRAFT_188512</name>
</gene>
<evidence type="ECO:0000313" key="3">
    <source>
        <dbReference type="EMBL" id="ODV75385.1"/>
    </source>
</evidence>
<dbReference type="OrthoDB" id="5408025at2759"/>
<dbReference type="OMA" id="HTPRIKK"/>
<organism evidence="2 4">
    <name type="scientific">Cyberlindnera jadinii (strain ATCC 18201 / CBS 1600 / BCRC 20928 / JCM 3617 / NBRC 0987 / NRRL Y-1542)</name>
    <name type="common">Torula yeast</name>
    <name type="synonym">Candida utilis</name>
    <dbReference type="NCBI Taxonomy" id="983966"/>
    <lineage>
        <taxon>Eukaryota</taxon>
        <taxon>Fungi</taxon>
        <taxon>Dikarya</taxon>
        <taxon>Ascomycota</taxon>
        <taxon>Saccharomycotina</taxon>
        <taxon>Saccharomycetes</taxon>
        <taxon>Phaffomycetales</taxon>
        <taxon>Phaffomycetaceae</taxon>
        <taxon>Cyberlindnera</taxon>
    </lineage>
</organism>
<sequence>MIPSQQYGYDYSFQQKQTQITPQQQSQQGYLYNNSPLANNAMLNGGYNNLNLSRGLNPGAGSSGSVSAVGTVGAALQSYPTPRSNGSPSLNFASLYSNRNRLSASKGFELEDDLEFCPEIQYSPSQQSYTHHKFNPYTSTSFSPTVSPTSQNATTNSPKTITPRAKKVLEIVNPVTGLRVGSPNPYK</sequence>
<dbReference type="Proteomes" id="UP000094389">
    <property type="component" value="Unassembled WGS sequence"/>
</dbReference>
<dbReference type="GeneID" id="30991701"/>
<feature type="compositionally biased region" description="Low complexity" evidence="1">
    <location>
        <begin position="140"/>
        <end position="150"/>
    </location>
</feature>
<dbReference type="EMBL" id="CDQK01000003">
    <property type="protein sequence ID" value="CEP22529.1"/>
    <property type="molecule type" value="Genomic_DNA"/>
</dbReference>
<reference evidence="2" key="1">
    <citation type="submission" date="2014-12" db="EMBL/GenBank/DDBJ databases">
        <authorList>
            <person name="Jaenicke S."/>
        </authorList>
    </citation>
    <scope>NUCLEOTIDE SEQUENCE [LARGE SCALE GENOMIC DNA]</scope>
    <source>
        <strain evidence="2">CBS1600</strain>
    </source>
</reference>
<keyword evidence="5" id="KW-1185">Reference proteome</keyword>
<reference evidence="3 5" key="3">
    <citation type="journal article" date="2016" name="Proc. Natl. Acad. Sci. U.S.A.">
        <title>Comparative genomics of biotechnologically important yeasts.</title>
        <authorList>
            <person name="Riley R."/>
            <person name="Haridas S."/>
            <person name="Wolfe K.H."/>
            <person name="Lopes M.R."/>
            <person name="Hittinger C.T."/>
            <person name="Goeker M."/>
            <person name="Salamov A.A."/>
            <person name="Wisecaver J.H."/>
            <person name="Long T.M."/>
            <person name="Calvey C.H."/>
            <person name="Aerts A.L."/>
            <person name="Barry K.W."/>
            <person name="Choi C."/>
            <person name="Clum A."/>
            <person name="Coughlan A.Y."/>
            <person name="Deshpande S."/>
            <person name="Douglass A.P."/>
            <person name="Hanson S.J."/>
            <person name="Klenk H.-P."/>
            <person name="LaButti K.M."/>
            <person name="Lapidus A."/>
            <person name="Lindquist E.A."/>
            <person name="Lipzen A.M."/>
            <person name="Meier-Kolthoff J.P."/>
            <person name="Ohm R.A."/>
            <person name="Otillar R.P."/>
            <person name="Pangilinan J.L."/>
            <person name="Peng Y."/>
            <person name="Rokas A."/>
            <person name="Rosa C.A."/>
            <person name="Scheuner C."/>
            <person name="Sibirny A.A."/>
            <person name="Slot J.C."/>
            <person name="Stielow J.B."/>
            <person name="Sun H."/>
            <person name="Kurtzman C.P."/>
            <person name="Blackwell M."/>
            <person name="Grigoriev I.V."/>
            <person name="Jeffries T.W."/>
        </authorList>
    </citation>
    <scope>NUCLEOTIDE SEQUENCE [LARGE SCALE GENOMIC DNA]</scope>
    <source>
        <strain evidence="5">ATCC 18201 / CBS 1600 / BCRC 20928 / JCM 3617 / NBRC 0987 / NRRL Y-1542</strain>
        <strain evidence="3">NRRL Y-1542</strain>
    </source>
</reference>